<feature type="domain" description="Carbohydrate kinase PfkB" evidence="4">
    <location>
        <begin position="3"/>
        <end position="320"/>
    </location>
</feature>
<evidence type="ECO:0000259" key="4">
    <source>
        <dbReference type="Pfam" id="PF00294"/>
    </source>
</evidence>
<dbReference type="KEGG" id="vpy:HZI73_11035"/>
<proteinExistence type="inferred from homology"/>
<dbReference type="Pfam" id="PF00294">
    <property type="entry name" value="PfkB"/>
    <property type="match status" value="1"/>
</dbReference>
<dbReference type="RefSeq" id="WP_212698284.1">
    <property type="nucleotide sequence ID" value="NZ_CP058649.1"/>
</dbReference>
<dbReference type="SUPFAM" id="SSF53613">
    <property type="entry name" value="Ribokinase-like"/>
    <property type="match status" value="1"/>
</dbReference>
<dbReference type="InterPro" id="IPR029056">
    <property type="entry name" value="Ribokinase-like"/>
</dbReference>
<comment type="similarity">
    <text evidence="1">Belongs to the carbohydrate kinase PfkB family.</text>
</comment>
<dbReference type="Proteomes" id="UP000683246">
    <property type="component" value="Chromosome"/>
</dbReference>
<evidence type="ECO:0000256" key="3">
    <source>
        <dbReference type="ARBA" id="ARBA00022777"/>
    </source>
</evidence>
<dbReference type="InterPro" id="IPR011611">
    <property type="entry name" value="PfkB_dom"/>
</dbReference>
<evidence type="ECO:0000256" key="1">
    <source>
        <dbReference type="ARBA" id="ARBA00010688"/>
    </source>
</evidence>
<dbReference type="GO" id="GO:0016301">
    <property type="term" value="F:kinase activity"/>
    <property type="evidence" value="ECO:0007669"/>
    <property type="project" value="UniProtKB-KW"/>
</dbReference>
<evidence type="ECO:0000313" key="5">
    <source>
        <dbReference type="EMBL" id="QUI22788.1"/>
    </source>
</evidence>
<accession>A0A8J8MK62</accession>
<dbReference type="PANTHER" id="PTHR43320:SF2">
    <property type="entry name" value="2-DEHYDRO-3-DEOXYGLUCONOKINASE_2-DEHYDRO-3-DEOXYGALACTONOKINASE"/>
    <property type="match status" value="1"/>
</dbReference>
<name>A0A8J8MK62_9FIRM</name>
<dbReference type="EMBL" id="CP058649">
    <property type="protein sequence ID" value="QUI22788.1"/>
    <property type="molecule type" value="Genomic_DNA"/>
</dbReference>
<gene>
    <name evidence="5" type="ORF">HZI73_11035</name>
</gene>
<dbReference type="AlphaFoldDB" id="A0A8J8MK62"/>
<keyword evidence="2" id="KW-0808">Transferase</keyword>
<organism evidence="5 6">
    <name type="scientific">Vallitalea pronyensis</name>
    <dbReference type="NCBI Taxonomy" id="1348613"/>
    <lineage>
        <taxon>Bacteria</taxon>
        <taxon>Bacillati</taxon>
        <taxon>Bacillota</taxon>
        <taxon>Clostridia</taxon>
        <taxon>Lachnospirales</taxon>
        <taxon>Vallitaleaceae</taxon>
        <taxon>Vallitalea</taxon>
    </lineage>
</organism>
<evidence type="ECO:0000256" key="2">
    <source>
        <dbReference type="ARBA" id="ARBA00022679"/>
    </source>
</evidence>
<dbReference type="PANTHER" id="PTHR43320">
    <property type="entry name" value="SUGAR KINASE"/>
    <property type="match status" value="1"/>
</dbReference>
<evidence type="ECO:0000313" key="6">
    <source>
        <dbReference type="Proteomes" id="UP000683246"/>
    </source>
</evidence>
<keyword evidence="6" id="KW-1185">Reference proteome</keyword>
<dbReference type="Gene3D" id="3.40.1190.20">
    <property type="match status" value="1"/>
</dbReference>
<sequence>MGKKVVTMGEIMLRLSTEGYDRFTQAERFDIVYGGGEANVAVSLANYGFDAHFVSKLPDNPIGQSAVNHLRRYGVATDYIARGGDRIGIYYLETGASMRPSKVVYDRAHSAIAEADLEDFDFDAIFADAEWFHFSGITPAISKKAAVLTEKALIAAKKHGVTVSVDLNYRKKLWTPAEAKEVMTKLMAYVDVCIGNEEDAEKVLGFKPGETDVTKGSLELDGYKTIFKQMKETFDFKYVVTTLRESYSASDNGWSALIYDGNEFYRSKKYDVRIVDRVGGGDSFAGGLIYGLLSSDDFKYALEFAVGASALKHTIKGDANHVTADEVETLINGDASGRVQR</sequence>
<dbReference type="CDD" id="cd01166">
    <property type="entry name" value="KdgK"/>
    <property type="match status" value="1"/>
</dbReference>
<reference evidence="5" key="1">
    <citation type="submission" date="2020-07" db="EMBL/GenBank/DDBJ databases">
        <title>Vallitalea pronyensis genome.</title>
        <authorList>
            <person name="Postec A."/>
        </authorList>
    </citation>
    <scope>NUCLEOTIDE SEQUENCE</scope>
    <source>
        <strain evidence="5">FatNI3</strain>
    </source>
</reference>
<protein>
    <submittedName>
        <fullName evidence="5">Sugar kinase</fullName>
    </submittedName>
</protein>
<keyword evidence="3 5" id="KW-0418">Kinase</keyword>
<dbReference type="InterPro" id="IPR052700">
    <property type="entry name" value="Carb_kinase_PfkB-like"/>
</dbReference>